<comment type="similarity">
    <text evidence="1">Belongs to the F420H(2)-dependent quinone reductase family.</text>
</comment>
<evidence type="ECO:0000313" key="3">
    <source>
        <dbReference type="EMBL" id="NBE49923.1"/>
    </source>
</evidence>
<dbReference type="InterPro" id="IPR012349">
    <property type="entry name" value="Split_barrel_FMN-bd"/>
</dbReference>
<dbReference type="PANTHER" id="PTHR39428:SF3">
    <property type="entry name" value="DEAZAFLAVIN-DEPENDENT NITROREDUCTASE"/>
    <property type="match status" value="1"/>
</dbReference>
<dbReference type="InterPro" id="IPR004378">
    <property type="entry name" value="F420H2_quin_Rdtase"/>
</dbReference>
<dbReference type="RefSeq" id="WP_161692808.1">
    <property type="nucleotide sequence ID" value="NZ_JAAAHS010000002.1"/>
</dbReference>
<keyword evidence="4" id="KW-1185">Reference proteome</keyword>
<evidence type="ECO:0000256" key="1">
    <source>
        <dbReference type="ARBA" id="ARBA00008710"/>
    </source>
</evidence>
<reference evidence="3" key="1">
    <citation type="submission" date="2020-01" db="EMBL/GenBank/DDBJ databases">
        <title>Whole-genome analyses of novel actinobacteria.</title>
        <authorList>
            <person name="Sahin N."/>
        </authorList>
    </citation>
    <scope>NUCLEOTIDE SEQUENCE</scope>
    <source>
        <strain evidence="3">YC537</strain>
    </source>
</reference>
<gene>
    <name evidence="3" type="ORF">GUY60_00465</name>
</gene>
<comment type="catalytic activity">
    <reaction evidence="2">
        <text>oxidized coenzyme F420-(gamma-L-Glu)(n) + a quinol + H(+) = reduced coenzyme F420-(gamma-L-Glu)(n) + a quinone</text>
        <dbReference type="Rhea" id="RHEA:39663"/>
        <dbReference type="Rhea" id="RHEA-COMP:12939"/>
        <dbReference type="Rhea" id="RHEA-COMP:14378"/>
        <dbReference type="ChEBI" id="CHEBI:15378"/>
        <dbReference type="ChEBI" id="CHEBI:24646"/>
        <dbReference type="ChEBI" id="CHEBI:132124"/>
        <dbReference type="ChEBI" id="CHEBI:133980"/>
        <dbReference type="ChEBI" id="CHEBI:139511"/>
    </reaction>
</comment>
<dbReference type="GO" id="GO:0005886">
    <property type="term" value="C:plasma membrane"/>
    <property type="evidence" value="ECO:0007669"/>
    <property type="project" value="TreeGrafter"/>
</dbReference>
<dbReference type="OrthoDB" id="8225825at2"/>
<evidence type="ECO:0000256" key="2">
    <source>
        <dbReference type="ARBA" id="ARBA00049106"/>
    </source>
</evidence>
<sequence length="148" mass="16752">MSAWDAQEEPADSPDPSVTEHVRRYLATNGQSGYMEGGATNLVLTYRGRKSGKLYRTGLFFGADEDRYILVASGSAITHTHPKWYLNVVANPEVEIQVLAEKFPVRARTAEGEERSRLWKLMTDLAPVYHTYEARTRRVIPVVVLERV</sequence>
<dbReference type="Proteomes" id="UP000598297">
    <property type="component" value="Unassembled WGS sequence"/>
</dbReference>
<dbReference type="EMBL" id="JAAAHS010000002">
    <property type="protein sequence ID" value="NBE49923.1"/>
    <property type="molecule type" value="Genomic_DNA"/>
</dbReference>
<dbReference type="PANTHER" id="PTHR39428">
    <property type="entry name" value="F420H(2)-DEPENDENT QUINONE REDUCTASE RV1261C"/>
    <property type="match status" value="1"/>
</dbReference>
<accession>A0A964UIS5</accession>
<dbReference type="Pfam" id="PF04075">
    <property type="entry name" value="F420H2_quin_red"/>
    <property type="match status" value="1"/>
</dbReference>
<dbReference type="NCBIfam" id="TIGR00026">
    <property type="entry name" value="hi_GC_TIGR00026"/>
    <property type="match status" value="1"/>
</dbReference>
<organism evidence="3 4">
    <name type="scientific">Streptomyces boluensis</name>
    <dbReference type="NCBI Taxonomy" id="1775135"/>
    <lineage>
        <taxon>Bacteria</taxon>
        <taxon>Bacillati</taxon>
        <taxon>Actinomycetota</taxon>
        <taxon>Actinomycetes</taxon>
        <taxon>Kitasatosporales</taxon>
        <taxon>Streptomycetaceae</taxon>
        <taxon>Streptomyces</taxon>
    </lineage>
</organism>
<name>A0A964UIS5_9ACTN</name>
<proteinExistence type="inferred from homology"/>
<protein>
    <submittedName>
        <fullName evidence="3">Nitroreductase family deazaflavin-dependent oxidoreductase</fullName>
    </submittedName>
</protein>
<evidence type="ECO:0000313" key="4">
    <source>
        <dbReference type="Proteomes" id="UP000598297"/>
    </source>
</evidence>
<dbReference type="GO" id="GO:0070967">
    <property type="term" value="F:coenzyme F420 binding"/>
    <property type="evidence" value="ECO:0007669"/>
    <property type="project" value="TreeGrafter"/>
</dbReference>
<dbReference type="AlphaFoldDB" id="A0A964UIS5"/>
<dbReference type="GO" id="GO:0016491">
    <property type="term" value="F:oxidoreductase activity"/>
    <property type="evidence" value="ECO:0007669"/>
    <property type="project" value="InterPro"/>
</dbReference>
<comment type="caution">
    <text evidence="3">The sequence shown here is derived from an EMBL/GenBank/DDBJ whole genome shotgun (WGS) entry which is preliminary data.</text>
</comment>
<dbReference type="Gene3D" id="2.30.110.10">
    <property type="entry name" value="Electron Transport, Fmn-binding Protein, Chain A"/>
    <property type="match status" value="1"/>
</dbReference>